<reference evidence="1 2" key="1">
    <citation type="journal article" date="2009" name="Stand. Genomic Sci.">
        <title>Complete genome sequence of Saccharomonospora viridis type strain (P101).</title>
        <authorList>
            <person name="Pati A."/>
            <person name="Sikorski J."/>
            <person name="Nolan M."/>
            <person name="Lapidus A."/>
            <person name="Copeland A."/>
            <person name="Glavina Del Rio T."/>
            <person name="Lucas S."/>
            <person name="Chen F."/>
            <person name="Tice H."/>
            <person name="Pitluck S."/>
            <person name="Cheng J.F."/>
            <person name="Chertkov O."/>
            <person name="Brettin T."/>
            <person name="Han C."/>
            <person name="Detter J.C."/>
            <person name="Kuske C."/>
            <person name="Bruce D."/>
            <person name="Goodwin L."/>
            <person name="Chain P."/>
            <person name="D'haeseleer P."/>
            <person name="Chen A."/>
            <person name="Palaniappan K."/>
            <person name="Ivanova N."/>
            <person name="Mavromatis K."/>
            <person name="Mikhailova N."/>
            <person name="Rohde M."/>
            <person name="Tindall B.J."/>
            <person name="Goker M."/>
            <person name="Bristow J."/>
            <person name="Eisen J.A."/>
            <person name="Markowitz V."/>
            <person name="Hugenholtz P."/>
            <person name="Kyrpides N.C."/>
            <person name="Klenk H.P."/>
        </authorList>
    </citation>
    <scope>NUCLEOTIDE SEQUENCE [LARGE SCALE GENOMIC DNA]</scope>
    <source>
        <strain evidence="2">ATCC 15386 / DSM 43017 / JCM 3036 / NBRC 12207 / P101</strain>
    </source>
</reference>
<dbReference type="HOGENOM" id="CLU_1657162_0_0_11"/>
<dbReference type="EMBL" id="CP001683">
    <property type="protein sequence ID" value="ACU95272.1"/>
    <property type="molecule type" value="Genomic_DNA"/>
</dbReference>
<evidence type="ECO:0000313" key="1">
    <source>
        <dbReference type="EMBL" id="ACU95272.1"/>
    </source>
</evidence>
<proteinExistence type="predicted"/>
<dbReference type="RefSeq" id="WP_012795705.1">
    <property type="nucleotide sequence ID" value="NC_013159.1"/>
</dbReference>
<dbReference type="Proteomes" id="UP000000841">
    <property type="component" value="Chromosome"/>
</dbReference>
<sequence length="138" mass="14669">MSGAEASLVPVSRELDAVGARVRTGQLRLDREAAQRLLDELSAVRSRVETLITQASADGIDRSLRFGDNIVAHVMGDRLRGAASGGTDAAIPVLERFLAQLEKVSDIVSRAAGLVTDEDEEAAGRLDSIGRQTSGRRS</sequence>
<dbReference type="STRING" id="471857.Svir_01850"/>
<keyword evidence="2" id="KW-1185">Reference proteome</keyword>
<accession>C7MSF9</accession>
<dbReference type="AlphaFoldDB" id="C7MSF9"/>
<name>C7MSF9_SACVD</name>
<protein>
    <submittedName>
        <fullName evidence="1">Uncharacterized protein</fullName>
    </submittedName>
</protein>
<organism evidence="1 2">
    <name type="scientific">Saccharomonospora viridis (strain ATCC 15386 / DSM 43017 / JCM 3036 / CCUG 5913 / NBRC 12207 / NCIMB 9602 / P101)</name>
    <name type="common">Thermoactinomyces viridis</name>
    <dbReference type="NCBI Taxonomy" id="471857"/>
    <lineage>
        <taxon>Bacteria</taxon>
        <taxon>Bacillati</taxon>
        <taxon>Actinomycetota</taxon>
        <taxon>Actinomycetes</taxon>
        <taxon>Pseudonocardiales</taxon>
        <taxon>Pseudonocardiaceae</taxon>
        <taxon>Saccharomonospora</taxon>
    </lineage>
</organism>
<dbReference type="KEGG" id="svi:Svir_01850"/>
<gene>
    <name evidence="1" type="ordered locus">Svir_01850</name>
</gene>
<evidence type="ECO:0000313" key="2">
    <source>
        <dbReference type="Proteomes" id="UP000000841"/>
    </source>
</evidence>